<dbReference type="InterPro" id="IPR029787">
    <property type="entry name" value="Nucleotide_cyclase"/>
</dbReference>
<dbReference type="FunFam" id="3.30.70.270:FF:000001">
    <property type="entry name" value="Diguanylate cyclase domain protein"/>
    <property type="match status" value="1"/>
</dbReference>
<dbReference type="GO" id="GO:1902201">
    <property type="term" value="P:negative regulation of bacterial-type flagellum-dependent cell motility"/>
    <property type="evidence" value="ECO:0007669"/>
    <property type="project" value="TreeGrafter"/>
</dbReference>
<keyword evidence="1" id="KW-0472">Membrane</keyword>
<organism evidence="3 4">
    <name type="scientific">Moorella mulderi DSM 14980</name>
    <dbReference type="NCBI Taxonomy" id="1122241"/>
    <lineage>
        <taxon>Bacteria</taxon>
        <taxon>Bacillati</taxon>
        <taxon>Bacillota</taxon>
        <taxon>Clostridia</taxon>
        <taxon>Neomoorellales</taxon>
        <taxon>Neomoorellaceae</taxon>
        <taxon>Neomoorella</taxon>
    </lineage>
</organism>
<dbReference type="CDD" id="cd01949">
    <property type="entry name" value="GGDEF"/>
    <property type="match status" value="1"/>
</dbReference>
<dbReference type="Gene3D" id="3.30.70.270">
    <property type="match status" value="1"/>
</dbReference>
<feature type="transmembrane region" description="Helical" evidence="1">
    <location>
        <begin position="9"/>
        <end position="26"/>
    </location>
</feature>
<feature type="transmembrane region" description="Helical" evidence="1">
    <location>
        <begin position="104"/>
        <end position="125"/>
    </location>
</feature>
<dbReference type="GO" id="GO:0043709">
    <property type="term" value="P:cell adhesion involved in single-species biofilm formation"/>
    <property type="evidence" value="ECO:0007669"/>
    <property type="project" value="TreeGrafter"/>
</dbReference>
<name>A0A151AV63_9FIRM</name>
<dbReference type="InterPro" id="IPR050469">
    <property type="entry name" value="Diguanylate_Cyclase"/>
</dbReference>
<dbReference type="SUPFAM" id="SSF55073">
    <property type="entry name" value="Nucleotide cyclase"/>
    <property type="match status" value="1"/>
</dbReference>
<evidence type="ECO:0000313" key="4">
    <source>
        <dbReference type="Proteomes" id="UP000075670"/>
    </source>
</evidence>
<reference evidence="3 4" key="1">
    <citation type="submission" date="2016-02" db="EMBL/GenBank/DDBJ databases">
        <title>Genome sequence of Moorella mulderi DSM 14980.</title>
        <authorList>
            <person name="Poehlein A."/>
            <person name="Daniel R."/>
        </authorList>
    </citation>
    <scope>NUCLEOTIDE SEQUENCE [LARGE SCALE GENOMIC DNA]</scope>
    <source>
        <strain evidence="3 4">DSM 14980</strain>
    </source>
</reference>
<dbReference type="RefSeq" id="WP_062285082.1">
    <property type="nucleotide sequence ID" value="NZ_LTBC01000011.1"/>
</dbReference>
<dbReference type="PANTHER" id="PTHR45138">
    <property type="entry name" value="REGULATORY COMPONENTS OF SENSORY TRANSDUCTION SYSTEM"/>
    <property type="match status" value="1"/>
</dbReference>
<feature type="transmembrane region" description="Helical" evidence="1">
    <location>
        <begin position="32"/>
        <end position="53"/>
    </location>
</feature>
<evidence type="ECO:0000313" key="3">
    <source>
        <dbReference type="EMBL" id="KYH31440.1"/>
    </source>
</evidence>
<dbReference type="Proteomes" id="UP000075670">
    <property type="component" value="Unassembled WGS sequence"/>
</dbReference>
<dbReference type="PROSITE" id="PS50887">
    <property type="entry name" value="GGDEF"/>
    <property type="match status" value="1"/>
</dbReference>
<feature type="transmembrane region" description="Helical" evidence="1">
    <location>
        <begin position="82"/>
        <end position="99"/>
    </location>
</feature>
<accession>A0A151AV63</accession>
<dbReference type="EMBL" id="LTBC01000011">
    <property type="protein sequence ID" value="KYH31440.1"/>
    <property type="molecule type" value="Genomic_DNA"/>
</dbReference>
<evidence type="ECO:0000256" key="1">
    <source>
        <dbReference type="SAM" id="Phobius"/>
    </source>
</evidence>
<feature type="transmembrane region" description="Helical" evidence="1">
    <location>
        <begin position="60"/>
        <end position="76"/>
    </location>
</feature>
<comment type="caution">
    <text evidence="3">The sequence shown here is derived from an EMBL/GenBank/DDBJ whole genome shotgun (WGS) entry which is preliminary data.</text>
</comment>
<feature type="domain" description="GGDEF" evidence="2">
    <location>
        <begin position="216"/>
        <end position="349"/>
    </location>
</feature>
<dbReference type="Pfam" id="PF00990">
    <property type="entry name" value="GGDEF"/>
    <property type="match status" value="1"/>
</dbReference>
<keyword evidence="4" id="KW-1185">Reference proteome</keyword>
<gene>
    <name evidence="3" type="primary">pleD_2</name>
    <name evidence="3" type="ORF">MOMUL_23490</name>
</gene>
<dbReference type="OrthoDB" id="9783388at2"/>
<dbReference type="SMART" id="SM00267">
    <property type="entry name" value="GGDEF"/>
    <property type="match status" value="1"/>
</dbReference>
<dbReference type="InterPro" id="IPR043128">
    <property type="entry name" value="Rev_trsase/Diguanyl_cyclase"/>
</dbReference>
<dbReference type="InterPro" id="IPR000160">
    <property type="entry name" value="GGDEF_dom"/>
</dbReference>
<keyword evidence="1" id="KW-1133">Transmembrane helix</keyword>
<dbReference type="PANTHER" id="PTHR45138:SF9">
    <property type="entry name" value="DIGUANYLATE CYCLASE DGCM-RELATED"/>
    <property type="match status" value="1"/>
</dbReference>
<evidence type="ECO:0000259" key="2">
    <source>
        <dbReference type="PROSITE" id="PS50887"/>
    </source>
</evidence>
<keyword evidence="1" id="KW-0812">Transmembrane</keyword>
<proteinExistence type="predicted"/>
<dbReference type="PATRIC" id="fig|1122241.3.peg.2501"/>
<feature type="transmembrane region" description="Helical" evidence="1">
    <location>
        <begin position="131"/>
        <end position="150"/>
    </location>
</feature>
<dbReference type="AlphaFoldDB" id="A0A151AV63"/>
<dbReference type="NCBIfam" id="TIGR00254">
    <property type="entry name" value="GGDEF"/>
    <property type="match status" value="1"/>
</dbReference>
<dbReference type="GO" id="GO:0052621">
    <property type="term" value="F:diguanylate cyclase activity"/>
    <property type="evidence" value="ECO:0007669"/>
    <property type="project" value="TreeGrafter"/>
</dbReference>
<dbReference type="GO" id="GO:0005886">
    <property type="term" value="C:plasma membrane"/>
    <property type="evidence" value="ECO:0007669"/>
    <property type="project" value="TreeGrafter"/>
</dbReference>
<sequence length="356" mass="39385">MDEGRSREGWVAGLTLAAGGVFLTLAGPPGPAVWWGLSWSIINGLVLVTRTFFRSRRGQFFLLGVNLVLAGSWLFVGGGPGTSFFPFLLLLPLLVPLYLGQKQVVAAGLVMVLFLGLCWYIKAGLPLNSHSLALWGGWIALAGFCFRAWLKILTEALKVSSLQAEVDHWRREYKRSRSQLAAVELMAVTDGLTGVFNYRYFEQSLERLLSPQHQLRSLAVLMVDIDHFKEINDSYGHLVGNRVLTEIAAILKEHTREQDVVTRFGGEEFAIILPGTDYRGALQVAERIRRAVAEHTFNRGGPPVHLTISTGMAVWPEDGVHKEELVSRADLALYQAKTTGRNSVCPYRLLKADSGP</sequence>
<protein>
    <submittedName>
        <fullName evidence="3">Response regulator PleD</fullName>
    </submittedName>
</protein>